<evidence type="ECO:0000313" key="8">
    <source>
        <dbReference type="Proteomes" id="UP000179807"/>
    </source>
</evidence>
<evidence type="ECO:0000259" key="6">
    <source>
        <dbReference type="PROSITE" id="PS50011"/>
    </source>
</evidence>
<dbReference type="GO" id="GO:0005524">
    <property type="term" value="F:ATP binding"/>
    <property type="evidence" value="ECO:0007669"/>
    <property type="project" value="UniProtKB-KW"/>
</dbReference>
<evidence type="ECO:0000256" key="5">
    <source>
        <dbReference type="ARBA" id="ARBA00022840"/>
    </source>
</evidence>
<evidence type="ECO:0000313" key="7">
    <source>
        <dbReference type="EMBL" id="OHT08733.1"/>
    </source>
</evidence>
<feature type="domain" description="Protein kinase" evidence="6">
    <location>
        <begin position="1"/>
        <end position="44"/>
    </location>
</feature>
<evidence type="ECO:0000256" key="2">
    <source>
        <dbReference type="ARBA" id="ARBA00022679"/>
    </source>
</evidence>
<reference evidence="7" key="1">
    <citation type="submission" date="2016-10" db="EMBL/GenBank/DDBJ databases">
        <authorList>
            <person name="Benchimol M."/>
            <person name="Almeida L.G."/>
            <person name="Vasconcelos A.T."/>
            <person name="Perreira-Neves A."/>
            <person name="Rosa I.A."/>
            <person name="Tasca T."/>
            <person name="Bogo M.R."/>
            <person name="de Souza W."/>
        </authorList>
    </citation>
    <scope>NUCLEOTIDE SEQUENCE [LARGE SCALE GENOMIC DNA]</scope>
    <source>
        <strain evidence="7">K</strain>
    </source>
</reference>
<dbReference type="PROSITE" id="PS00108">
    <property type="entry name" value="PROTEIN_KINASE_ST"/>
    <property type="match status" value="1"/>
</dbReference>
<comment type="caution">
    <text evidence="7">The sequence shown here is derived from an EMBL/GenBank/DDBJ whole genome shotgun (WGS) entry which is preliminary data.</text>
</comment>
<dbReference type="GeneID" id="94826831"/>
<dbReference type="InterPro" id="IPR011009">
    <property type="entry name" value="Kinase-like_dom_sf"/>
</dbReference>
<protein>
    <recommendedName>
        <fullName evidence="6">Protein kinase domain-containing protein</fullName>
    </recommendedName>
</protein>
<dbReference type="PROSITE" id="PS50011">
    <property type="entry name" value="PROTEIN_KINASE_DOM"/>
    <property type="match status" value="1"/>
</dbReference>
<keyword evidence="8" id="KW-1185">Reference proteome</keyword>
<evidence type="ECO:0000256" key="1">
    <source>
        <dbReference type="ARBA" id="ARBA00022527"/>
    </source>
</evidence>
<dbReference type="Proteomes" id="UP000179807">
    <property type="component" value="Unassembled WGS sequence"/>
</dbReference>
<name>A0A1J4KHB5_9EUKA</name>
<dbReference type="VEuPathDB" id="TrichDB:TRFO_04833"/>
<keyword evidence="5" id="KW-0067">ATP-binding</keyword>
<dbReference type="AlphaFoldDB" id="A0A1J4KHB5"/>
<keyword evidence="1" id="KW-0723">Serine/threonine-protein kinase</keyword>
<gene>
    <name evidence="7" type="ORF">TRFO_04833</name>
</gene>
<dbReference type="EMBL" id="MLAK01000660">
    <property type="protein sequence ID" value="OHT08733.1"/>
    <property type="molecule type" value="Genomic_DNA"/>
</dbReference>
<keyword evidence="4" id="KW-0418">Kinase</keyword>
<dbReference type="PANTHER" id="PTHR24351">
    <property type="entry name" value="RIBOSOMAL PROTEIN S6 KINASE"/>
    <property type="match status" value="1"/>
</dbReference>
<keyword evidence="3" id="KW-0547">Nucleotide-binding</keyword>
<accession>A0A1J4KHB5</accession>
<sequence>MKYLHDRGIIHRDLKPENTLLTSDNHAIICDLGISALVSFTTHT</sequence>
<organism evidence="7 8">
    <name type="scientific">Tritrichomonas foetus</name>
    <dbReference type="NCBI Taxonomy" id="1144522"/>
    <lineage>
        <taxon>Eukaryota</taxon>
        <taxon>Metamonada</taxon>
        <taxon>Parabasalia</taxon>
        <taxon>Tritrichomonadida</taxon>
        <taxon>Tritrichomonadidae</taxon>
        <taxon>Tritrichomonas</taxon>
    </lineage>
</organism>
<proteinExistence type="predicted"/>
<dbReference type="Pfam" id="PF00069">
    <property type="entry name" value="Pkinase"/>
    <property type="match status" value="1"/>
</dbReference>
<dbReference type="SUPFAM" id="SSF56112">
    <property type="entry name" value="Protein kinase-like (PK-like)"/>
    <property type="match status" value="1"/>
</dbReference>
<dbReference type="InterPro" id="IPR008271">
    <property type="entry name" value="Ser/Thr_kinase_AS"/>
</dbReference>
<evidence type="ECO:0000256" key="4">
    <source>
        <dbReference type="ARBA" id="ARBA00022777"/>
    </source>
</evidence>
<evidence type="ECO:0000256" key="3">
    <source>
        <dbReference type="ARBA" id="ARBA00022741"/>
    </source>
</evidence>
<keyword evidence="2" id="KW-0808">Transferase</keyword>
<dbReference type="OrthoDB" id="346907at2759"/>
<dbReference type="InterPro" id="IPR000719">
    <property type="entry name" value="Prot_kinase_dom"/>
</dbReference>
<dbReference type="RefSeq" id="XP_068361869.1">
    <property type="nucleotide sequence ID" value="XM_068492127.1"/>
</dbReference>
<dbReference type="GO" id="GO:0004674">
    <property type="term" value="F:protein serine/threonine kinase activity"/>
    <property type="evidence" value="ECO:0007669"/>
    <property type="project" value="UniProtKB-KW"/>
</dbReference>
<dbReference type="Gene3D" id="1.10.510.10">
    <property type="entry name" value="Transferase(Phosphotransferase) domain 1"/>
    <property type="match status" value="1"/>
</dbReference>